<gene>
    <name evidence="2" type="ORF">BEN30_06715</name>
</gene>
<dbReference type="EMBL" id="MCGG01000015">
    <property type="protein sequence ID" value="OEJ68293.1"/>
    <property type="molecule type" value="Genomic_DNA"/>
</dbReference>
<dbReference type="STRING" id="28181.BEN30_06715"/>
<dbReference type="Proteomes" id="UP000095347">
    <property type="component" value="Unassembled WGS sequence"/>
</dbReference>
<evidence type="ECO:0000313" key="2">
    <source>
        <dbReference type="EMBL" id="OEJ68293.1"/>
    </source>
</evidence>
<keyword evidence="3" id="KW-1185">Reference proteome</keyword>
<dbReference type="InterPro" id="IPR018762">
    <property type="entry name" value="ChpT_C"/>
</dbReference>
<dbReference type="AlphaFoldDB" id="A0A1E5Q9U6"/>
<accession>A0A1E5Q9U6</accession>
<proteinExistence type="predicted"/>
<feature type="domain" description="Histidine phosphotransferase ChpT C-terminal" evidence="1">
    <location>
        <begin position="79"/>
        <end position="199"/>
    </location>
</feature>
<dbReference type="Pfam" id="PF10090">
    <property type="entry name" value="HPTransfase"/>
    <property type="match status" value="1"/>
</dbReference>
<name>A0A1E5Q9U6_9PROT</name>
<evidence type="ECO:0000259" key="1">
    <source>
        <dbReference type="Pfam" id="PF10090"/>
    </source>
</evidence>
<comment type="caution">
    <text evidence="2">The sequence shown here is derived from an EMBL/GenBank/DDBJ whole genome shotgun (WGS) entry which is preliminary data.</text>
</comment>
<organism evidence="2 3">
    <name type="scientific">Magnetovibrio blakemorei</name>
    <dbReference type="NCBI Taxonomy" id="28181"/>
    <lineage>
        <taxon>Bacteria</taxon>
        <taxon>Pseudomonadati</taxon>
        <taxon>Pseudomonadota</taxon>
        <taxon>Alphaproteobacteria</taxon>
        <taxon>Rhodospirillales</taxon>
        <taxon>Magnetovibrionaceae</taxon>
        <taxon>Magnetovibrio</taxon>
    </lineage>
</organism>
<dbReference type="InterPro" id="IPR036890">
    <property type="entry name" value="HATPase_C_sf"/>
</dbReference>
<sequence length="208" mass="21828">MNIDHRVAQLLVSRVCHDLAGGVSALSTGAELLSEDSTMADEQALDVIAMSAAQCASRLAFFRVAFGLGGGEDDTITIDELKALVVNFVQGGRVSVVWEAQNARIKLNAGKILLNLCLIASESLPRGGVLRIEVSEIGAKLGFAVSVQGVGASLRPGMEDALLAKTDTEMLNARTVHGYFTAILADVLGAELEFMSAGDDEIQLAALL</sequence>
<evidence type="ECO:0000313" key="3">
    <source>
        <dbReference type="Proteomes" id="UP000095347"/>
    </source>
</evidence>
<protein>
    <recommendedName>
        <fullName evidence="1">Histidine phosphotransferase ChpT C-terminal domain-containing protein</fullName>
    </recommendedName>
</protein>
<dbReference type="OrthoDB" id="9803702at2"/>
<dbReference type="Gene3D" id="1.10.287.130">
    <property type="match status" value="1"/>
</dbReference>
<reference evidence="3" key="1">
    <citation type="submission" date="2016-07" db="EMBL/GenBank/DDBJ databases">
        <authorList>
            <person name="Florea S."/>
            <person name="Webb J.S."/>
            <person name="Jaromczyk J."/>
            <person name="Schardl C.L."/>
        </authorList>
    </citation>
    <scope>NUCLEOTIDE SEQUENCE [LARGE SCALE GENOMIC DNA]</scope>
    <source>
        <strain evidence="3">MV-1</strain>
    </source>
</reference>
<dbReference type="RefSeq" id="WP_069957287.1">
    <property type="nucleotide sequence ID" value="NZ_MCGG01000015.1"/>
</dbReference>
<dbReference type="Gene3D" id="3.30.565.10">
    <property type="entry name" value="Histidine kinase-like ATPase, C-terminal domain"/>
    <property type="match status" value="1"/>
</dbReference>